<feature type="region of interest" description="Disordered" evidence="1">
    <location>
        <begin position="740"/>
        <end position="828"/>
    </location>
</feature>
<organism evidence="3 4">
    <name type="scientific">Marasmiellus scandens</name>
    <dbReference type="NCBI Taxonomy" id="2682957"/>
    <lineage>
        <taxon>Eukaryota</taxon>
        <taxon>Fungi</taxon>
        <taxon>Dikarya</taxon>
        <taxon>Basidiomycota</taxon>
        <taxon>Agaricomycotina</taxon>
        <taxon>Agaricomycetes</taxon>
        <taxon>Agaricomycetidae</taxon>
        <taxon>Agaricales</taxon>
        <taxon>Marasmiineae</taxon>
        <taxon>Omphalotaceae</taxon>
        <taxon>Marasmiellus</taxon>
    </lineage>
</organism>
<sequence length="828" mass="94551">MDPSRRATGPTSFPQGDTPRRANQEKEGLLSAECQAAVDNLQGQTLEVSFEHFCSHLLHMNVSDSSVEECIAALYNTDSPVIEHSGDEWMWVDLPPEPYGNEDRFCSILERLALLICEWYHSNHNGAVQTAKLRFEPRKMTASAIEGGLFLTDADSYLTKSNEPTRIKCNFTVDISANWEFRIGNSEADIKDNRKKLVGRAAHIMNSDPCRTHIYSMSIERYDARAWYFSRSHAVKSEAFDLRKDPASLIRFVIAMSFSRPEDLGFDPTVTRHYDATKGDIFYVYKVENQYFKAVRPICEYFPASILGRATRIWPVQECDASGKVTIPDVKVLKDYWLGARETEWEIQGKIFDELEKLKVEVELKGSDRILDGLEKLRVEAEKRNAFDEPEKSKVGAEKQLLTFADKLPTEQKEQQLLLNALKDYKSYFVVIGKSEIVGRTRAMCPTYAVGDVGEKFSSKTPLSSQAPGSPSISCPFGVKQHCRLIYNECCKPVHELRNAQTITSVMIDCVTGIQLLYLAGYVHRDISTGNVYYDPAAQRGKLSDFEYAKRVDRIRPEDISPDPKTGTPAFMATEVKTGSYLLWQYTGDHTELKPSFRHNYIHDIESTFWLGLWLFTTTTMTSDPEPLPRKTATYILRLFQDNSIRQKVISGDVFEGANNPGITHLGLLRKDLPHDLFAETFPAYSTDILIVFLDFLQALRWLYRKISRIGKVYEAKEYCDIFLPAKTSFRRLGQRLESAPMSPFTATTSEQKEDDENEIKSDSTEDEGEFYMDDVKDTDYNPEMECSFPPSHRNPPRRTSKTLKDMKRRLSSSPPTESPRKRKKKEE</sequence>
<dbReference type="Gene3D" id="1.10.510.10">
    <property type="entry name" value="Transferase(Phosphotransferase) domain 1"/>
    <property type="match status" value="1"/>
</dbReference>
<evidence type="ECO:0000256" key="1">
    <source>
        <dbReference type="SAM" id="MobiDB-lite"/>
    </source>
</evidence>
<keyword evidence="4" id="KW-1185">Reference proteome</keyword>
<dbReference type="PROSITE" id="PS00109">
    <property type="entry name" value="PROTEIN_KINASE_TYR"/>
    <property type="match status" value="1"/>
</dbReference>
<dbReference type="Proteomes" id="UP001498398">
    <property type="component" value="Unassembled WGS sequence"/>
</dbReference>
<dbReference type="PANTHER" id="PTHR38248:SF2">
    <property type="entry name" value="FUNK1 11"/>
    <property type="match status" value="1"/>
</dbReference>
<dbReference type="Pfam" id="PF17667">
    <property type="entry name" value="Pkinase_fungal"/>
    <property type="match status" value="1"/>
</dbReference>
<proteinExistence type="predicted"/>
<protein>
    <recommendedName>
        <fullName evidence="2">Protein kinase domain-containing protein</fullName>
    </recommendedName>
</protein>
<comment type="caution">
    <text evidence="3">The sequence shown here is derived from an EMBL/GenBank/DDBJ whole genome shotgun (WGS) entry which is preliminary data.</text>
</comment>
<evidence type="ECO:0000313" key="4">
    <source>
        <dbReference type="Proteomes" id="UP001498398"/>
    </source>
</evidence>
<dbReference type="EMBL" id="JBANRG010000027">
    <property type="protein sequence ID" value="KAK7453197.1"/>
    <property type="molecule type" value="Genomic_DNA"/>
</dbReference>
<evidence type="ECO:0000259" key="2">
    <source>
        <dbReference type="PROSITE" id="PS50011"/>
    </source>
</evidence>
<feature type="region of interest" description="Disordered" evidence="1">
    <location>
        <begin position="1"/>
        <end position="28"/>
    </location>
</feature>
<accession>A0ABR1JCR2</accession>
<name>A0ABR1JCR2_9AGAR</name>
<dbReference type="InterPro" id="IPR008266">
    <property type="entry name" value="Tyr_kinase_AS"/>
</dbReference>
<reference evidence="3 4" key="1">
    <citation type="submission" date="2024-01" db="EMBL/GenBank/DDBJ databases">
        <title>A draft genome for the cacao thread blight pathogen Marasmiellus scandens.</title>
        <authorList>
            <person name="Baruah I.K."/>
            <person name="Leung J."/>
            <person name="Bukari Y."/>
            <person name="Amoako-Attah I."/>
            <person name="Meinhardt L.W."/>
            <person name="Bailey B.A."/>
            <person name="Cohen S.P."/>
        </authorList>
    </citation>
    <scope>NUCLEOTIDE SEQUENCE [LARGE SCALE GENOMIC DNA]</scope>
    <source>
        <strain evidence="3 4">GH-19</strain>
    </source>
</reference>
<gene>
    <name evidence="3" type="ORF">VKT23_011878</name>
</gene>
<dbReference type="SUPFAM" id="SSF56112">
    <property type="entry name" value="Protein kinase-like (PK-like)"/>
    <property type="match status" value="1"/>
</dbReference>
<dbReference type="PROSITE" id="PS50011">
    <property type="entry name" value="PROTEIN_KINASE_DOM"/>
    <property type="match status" value="1"/>
</dbReference>
<dbReference type="InterPro" id="IPR000719">
    <property type="entry name" value="Prot_kinase_dom"/>
</dbReference>
<feature type="domain" description="Protein kinase" evidence="2">
    <location>
        <begin position="330"/>
        <end position="724"/>
    </location>
</feature>
<dbReference type="PANTHER" id="PTHR38248">
    <property type="entry name" value="FUNK1 6"/>
    <property type="match status" value="1"/>
</dbReference>
<feature type="compositionally biased region" description="Basic and acidic residues" evidence="1">
    <location>
        <begin position="18"/>
        <end position="28"/>
    </location>
</feature>
<dbReference type="InterPro" id="IPR011009">
    <property type="entry name" value="Kinase-like_dom_sf"/>
</dbReference>
<evidence type="ECO:0000313" key="3">
    <source>
        <dbReference type="EMBL" id="KAK7453197.1"/>
    </source>
</evidence>
<dbReference type="InterPro" id="IPR040976">
    <property type="entry name" value="Pkinase_fungal"/>
</dbReference>
<feature type="compositionally biased region" description="Basic residues" evidence="1">
    <location>
        <begin position="795"/>
        <end position="811"/>
    </location>
</feature>